<evidence type="ECO:0000256" key="1">
    <source>
        <dbReference type="SAM" id="Phobius"/>
    </source>
</evidence>
<dbReference type="Proteomes" id="UP000322917">
    <property type="component" value="Unassembled WGS sequence"/>
</dbReference>
<name>A0A1M6EHR4_9FIRM</name>
<evidence type="ECO:0000313" key="3">
    <source>
        <dbReference type="Proteomes" id="UP000322917"/>
    </source>
</evidence>
<dbReference type="AlphaFoldDB" id="A0A1M6EHR4"/>
<proteinExistence type="predicted"/>
<keyword evidence="1" id="KW-1133">Transmembrane helix</keyword>
<dbReference type="RefSeq" id="WP_149734021.1">
    <property type="nucleotide sequence ID" value="NZ_FQZD01000008.1"/>
</dbReference>
<evidence type="ECO:0000313" key="2">
    <source>
        <dbReference type="EMBL" id="SHI84939.1"/>
    </source>
</evidence>
<keyword evidence="1" id="KW-0812">Transmembrane</keyword>
<keyword evidence="1" id="KW-0472">Membrane</keyword>
<gene>
    <name evidence="2" type="ORF">SAMN02745170_01195</name>
</gene>
<organism evidence="2 3">
    <name type="scientific">Propionispora hippei DSM 15287</name>
    <dbReference type="NCBI Taxonomy" id="1123003"/>
    <lineage>
        <taxon>Bacteria</taxon>
        <taxon>Bacillati</taxon>
        <taxon>Bacillota</taxon>
        <taxon>Negativicutes</taxon>
        <taxon>Selenomonadales</taxon>
        <taxon>Sporomusaceae</taxon>
        <taxon>Propionispora</taxon>
    </lineage>
</organism>
<dbReference type="OrthoDB" id="9858351at2"/>
<sequence length="148" mass="15814">MKKNEQGMTLVEMLIGMAIAAVVGAGILGVLFTASRIYTTSAERLDAATYSREVSSAIANELRYASKVSIGEARIQYTVAAGTREMWLNTEQHALIANGAVIAAGQVEKLAFTAAADKDKAVITATFTLYGRKENKVTVMTINPTPIE</sequence>
<protein>
    <submittedName>
        <fullName evidence="2">Prepilin-type N-terminal cleavage/methylation domain-containing protein</fullName>
    </submittedName>
</protein>
<dbReference type="EMBL" id="FQZD01000008">
    <property type="protein sequence ID" value="SHI84939.1"/>
    <property type="molecule type" value="Genomic_DNA"/>
</dbReference>
<accession>A0A1M6EHR4</accession>
<dbReference type="NCBIfam" id="TIGR02532">
    <property type="entry name" value="IV_pilin_GFxxxE"/>
    <property type="match status" value="1"/>
</dbReference>
<feature type="transmembrane region" description="Helical" evidence="1">
    <location>
        <begin position="13"/>
        <end position="34"/>
    </location>
</feature>
<dbReference type="PROSITE" id="PS00409">
    <property type="entry name" value="PROKAR_NTER_METHYL"/>
    <property type="match status" value="1"/>
</dbReference>
<dbReference type="InterPro" id="IPR012902">
    <property type="entry name" value="N_methyl_site"/>
</dbReference>
<keyword evidence="3" id="KW-1185">Reference proteome</keyword>
<reference evidence="2 3" key="1">
    <citation type="submission" date="2016-11" db="EMBL/GenBank/DDBJ databases">
        <authorList>
            <person name="Varghese N."/>
            <person name="Submissions S."/>
        </authorList>
    </citation>
    <scope>NUCLEOTIDE SEQUENCE [LARGE SCALE GENOMIC DNA]</scope>
    <source>
        <strain evidence="2 3">DSM 15287</strain>
    </source>
</reference>
<dbReference type="Pfam" id="PF07963">
    <property type="entry name" value="N_methyl"/>
    <property type="match status" value="1"/>
</dbReference>